<evidence type="ECO:0000256" key="4">
    <source>
        <dbReference type="ARBA" id="ARBA00022833"/>
    </source>
</evidence>
<dbReference type="PANTHER" id="PTHR14003:SF19">
    <property type="entry name" value="YY2 TRANSCRIPTION FACTOR"/>
    <property type="match status" value="1"/>
</dbReference>
<feature type="region of interest" description="Disordered" evidence="6">
    <location>
        <begin position="165"/>
        <end position="189"/>
    </location>
</feature>
<sequence>MAAAPHSLVHSLPNHSHKQGAKRHSLGDLSSPHNDYFAQTTTTSLPHQLRSYLHHHQLPLPHQPQRSQTIPHHHQLQTQFLSSHAQQQYPLPSQPQRHYSDSALVTSQHTNYPAPFASSPSIPQFTVQVDNHNQQQQQNSFSLNENLYNVSNWRDRTADEVGSLYSESDNESMSAFSDSFSPTDGSTPSNNQFYPSIDLTAPYLAVPARPRRRSSAGSLPGMDDLTLNDAASDDGYLSPASSYGGDLQYADIVQLTSPMIHAIPSPSQSPYVHSPYSNLSYFPPLDTLNNGAHFGYPTPTNPELPAAAIVDFLGSNDQAHIGLAGQPSYAHQQGDGVASFDELMAEFQTYESNVNSAPQQAPQQQPHQQPTTDRSAPPNLANNPPTAAASTLNPSTTTGGLLNSSYVFSGIAPGAESPSGGVPASLSVAGGSALRGGSPVPPRPDAPPLPKPSEMAIKTQRQTLYQCPYPECGKTFTRPYNLKSHYRAHTGERPFVCSHCPATFSRKHDLKRHAKLHAGLKPHVCVACKKAFARSDALRRHLKGPRESNPCAMKMHDGADGIKDEQGRLLSPDGDDEDDDDDVDENELATNAPMDVANLHPMHPQPVKLEPQTVVE</sequence>
<reference evidence="8 9" key="1">
    <citation type="journal article" date="2019" name="Sci. Rep.">
        <title>Comparative genomics of chytrid fungi reveal insights into the obligate biotrophic and pathogenic lifestyle of Synchytrium endobioticum.</title>
        <authorList>
            <person name="van de Vossenberg B.T.L.H."/>
            <person name="Warris S."/>
            <person name="Nguyen H.D.T."/>
            <person name="van Gent-Pelzer M.P.E."/>
            <person name="Joly D.L."/>
            <person name="van de Geest H.C."/>
            <person name="Bonants P.J.M."/>
            <person name="Smith D.S."/>
            <person name="Levesque C.A."/>
            <person name="van der Lee T.A.J."/>
        </authorList>
    </citation>
    <scope>NUCLEOTIDE SEQUENCE [LARGE SCALE GENOMIC DNA]</scope>
    <source>
        <strain evidence="8 9">CBS 809.83</strain>
    </source>
</reference>
<evidence type="ECO:0000256" key="2">
    <source>
        <dbReference type="ARBA" id="ARBA00022737"/>
    </source>
</evidence>
<keyword evidence="2" id="KW-0677">Repeat</keyword>
<feature type="compositionally biased region" description="Basic and acidic residues" evidence="6">
    <location>
        <begin position="554"/>
        <end position="567"/>
    </location>
</feature>
<feature type="compositionally biased region" description="Low complexity" evidence="6">
    <location>
        <begin position="357"/>
        <end position="396"/>
    </location>
</feature>
<feature type="domain" description="C2H2-type" evidence="7">
    <location>
        <begin position="523"/>
        <end position="550"/>
    </location>
</feature>
<feature type="domain" description="C2H2-type" evidence="7">
    <location>
        <begin position="465"/>
        <end position="494"/>
    </location>
</feature>
<proteinExistence type="predicted"/>
<evidence type="ECO:0000256" key="3">
    <source>
        <dbReference type="ARBA" id="ARBA00022771"/>
    </source>
</evidence>
<dbReference type="GO" id="GO:0005667">
    <property type="term" value="C:transcription regulator complex"/>
    <property type="evidence" value="ECO:0007669"/>
    <property type="project" value="TreeGrafter"/>
</dbReference>
<evidence type="ECO:0000256" key="6">
    <source>
        <dbReference type="SAM" id="MobiDB-lite"/>
    </source>
</evidence>
<feature type="region of interest" description="Disordered" evidence="6">
    <location>
        <begin position="1"/>
        <end position="38"/>
    </location>
</feature>
<dbReference type="Proteomes" id="UP000318582">
    <property type="component" value="Unassembled WGS sequence"/>
</dbReference>
<keyword evidence="9" id="KW-1185">Reference proteome</keyword>
<organism evidence="8 9">
    <name type="scientific">Powellomyces hirtus</name>
    <dbReference type="NCBI Taxonomy" id="109895"/>
    <lineage>
        <taxon>Eukaryota</taxon>
        <taxon>Fungi</taxon>
        <taxon>Fungi incertae sedis</taxon>
        <taxon>Chytridiomycota</taxon>
        <taxon>Chytridiomycota incertae sedis</taxon>
        <taxon>Chytridiomycetes</taxon>
        <taxon>Spizellomycetales</taxon>
        <taxon>Powellomycetaceae</taxon>
        <taxon>Powellomyces</taxon>
    </lineage>
</organism>
<protein>
    <recommendedName>
        <fullName evidence="7">C2H2-type domain-containing protein</fullName>
    </recommendedName>
</protein>
<dbReference type="AlphaFoldDB" id="A0A507E1D7"/>
<dbReference type="InterPro" id="IPR036236">
    <property type="entry name" value="Znf_C2H2_sf"/>
</dbReference>
<dbReference type="GO" id="GO:0000978">
    <property type="term" value="F:RNA polymerase II cis-regulatory region sequence-specific DNA binding"/>
    <property type="evidence" value="ECO:0007669"/>
    <property type="project" value="TreeGrafter"/>
</dbReference>
<feature type="compositionally biased region" description="Basic residues" evidence="6">
    <location>
        <begin position="15"/>
        <end position="24"/>
    </location>
</feature>
<evidence type="ECO:0000313" key="8">
    <source>
        <dbReference type="EMBL" id="TPX57125.1"/>
    </source>
</evidence>
<dbReference type="PANTHER" id="PTHR14003">
    <property type="entry name" value="TRANSCRIPTIONAL REPRESSOR PROTEIN YY"/>
    <property type="match status" value="1"/>
</dbReference>
<evidence type="ECO:0000259" key="7">
    <source>
        <dbReference type="PROSITE" id="PS50157"/>
    </source>
</evidence>
<dbReference type="GO" id="GO:0032502">
    <property type="term" value="P:developmental process"/>
    <property type="evidence" value="ECO:0007669"/>
    <property type="project" value="UniProtKB-ARBA"/>
</dbReference>
<dbReference type="GO" id="GO:0031519">
    <property type="term" value="C:PcG protein complex"/>
    <property type="evidence" value="ECO:0007669"/>
    <property type="project" value="TreeGrafter"/>
</dbReference>
<accession>A0A507E1D7</accession>
<dbReference type="Pfam" id="PF00096">
    <property type="entry name" value="zf-C2H2"/>
    <property type="match status" value="2"/>
</dbReference>
<feature type="compositionally biased region" description="Pro residues" evidence="6">
    <location>
        <begin position="439"/>
        <end position="451"/>
    </location>
</feature>
<dbReference type="SUPFAM" id="SSF57667">
    <property type="entry name" value="beta-beta-alpha zinc fingers"/>
    <property type="match status" value="2"/>
</dbReference>
<dbReference type="SMART" id="SM00355">
    <property type="entry name" value="ZnF_C2H2"/>
    <property type="match status" value="3"/>
</dbReference>
<keyword evidence="1" id="KW-0479">Metal-binding</keyword>
<feature type="region of interest" description="Disordered" evidence="6">
    <location>
        <begin position="416"/>
        <end position="453"/>
    </location>
</feature>
<feature type="region of interest" description="Disordered" evidence="6">
    <location>
        <begin position="541"/>
        <end position="616"/>
    </location>
</feature>
<dbReference type="FunFam" id="3.30.160.60:FF:000125">
    <property type="entry name" value="Putative zinc finger protein 143"/>
    <property type="match status" value="1"/>
</dbReference>
<comment type="caution">
    <text evidence="8">The sequence shown here is derived from an EMBL/GenBank/DDBJ whole genome shotgun (WGS) entry which is preliminary data.</text>
</comment>
<dbReference type="InterPro" id="IPR013087">
    <property type="entry name" value="Znf_C2H2_type"/>
</dbReference>
<dbReference type="PROSITE" id="PS50157">
    <property type="entry name" value="ZINC_FINGER_C2H2_2"/>
    <property type="match status" value="3"/>
</dbReference>
<dbReference type="EMBL" id="QEAQ01000058">
    <property type="protein sequence ID" value="TPX57125.1"/>
    <property type="molecule type" value="Genomic_DNA"/>
</dbReference>
<feature type="region of interest" description="Disordered" evidence="6">
    <location>
        <begin position="352"/>
        <end position="396"/>
    </location>
</feature>
<gene>
    <name evidence="8" type="ORF">PhCBS80983_g04058</name>
</gene>
<keyword evidence="3 5" id="KW-0863">Zinc-finger</keyword>
<dbReference type="GO" id="GO:0008270">
    <property type="term" value="F:zinc ion binding"/>
    <property type="evidence" value="ECO:0007669"/>
    <property type="project" value="UniProtKB-KW"/>
</dbReference>
<name>A0A507E1D7_9FUNG</name>
<keyword evidence="4" id="KW-0862">Zinc</keyword>
<dbReference type="FunFam" id="3.30.160.60:FF:000202">
    <property type="entry name" value="Zinc finger protein 574"/>
    <property type="match status" value="1"/>
</dbReference>
<dbReference type="STRING" id="109895.A0A507E1D7"/>
<dbReference type="GO" id="GO:0000981">
    <property type="term" value="F:DNA-binding transcription factor activity, RNA polymerase II-specific"/>
    <property type="evidence" value="ECO:0007669"/>
    <property type="project" value="TreeGrafter"/>
</dbReference>
<dbReference type="GO" id="GO:0000785">
    <property type="term" value="C:chromatin"/>
    <property type="evidence" value="ECO:0007669"/>
    <property type="project" value="TreeGrafter"/>
</dbReference>
<evidence type="ECO:0000256" key="5">
    <source>
        <dbReference type="PROSITE-ProRule" id="PRU00042"/>
    </source>
</evidence>
<dbReference type="PROSITE" id="PS00028">
    <property type="entry name" value="ZINC_FINGER_C2H2_1"/>
    <property type="match status" value="2"/>
</dbReference>
<feature type="domain" description="C2H2-type" evidence="7">
    <location>
        <begin position="495"/>
        <end position="522"/>
    </location>
</feature>
<feature type="compositionally biased region" description="Acidic residues" evidence="6">
    <location>
        <begin position="573"/>
        <end position="587"/>
    </location>
</feature>
<evidence type="ECO:0000256" key="1">
    <source>
        <dbReference type="ARBA" id="ARBA00022723"/>
    </source>
</evidence>
<evidence type="ECO:0000313" key="9">
    <source>
        <dbReference type="Proteomes" id="UP000318582"/>
    </source>
</evidence>
<dbReference type="Gene3D" id="3.30.160.60">
    <property type="entry name" value="Classic Zinc Finger"/>
    <property type="match status" value="3"/>
</dbReference>